<dbReference type="SFLD" id="SFLDG01129">
    <property type="entry name" value="C1.5:_HAD__Beta-PGM__Phosphata"/>
    <property type="match status" value="1"/>
</dbReference>
<dbReference type="PANTHER" id="PTHR47478:SF1">
    <property type="entry name" value="PYRIMIDINE 5'-NUCLEOTIDASE YJJG"/>
    <property type="match status" value="1"/>
</dbReference>
<dbReference type="SUPFAM" id="SSF56784">
    <property type="entry name" value="HAD-like"/>
    <property type="match status" value="1"/>
</dbReference>
<protein>
    <submittedName>
        <fullName evidence="1">HAD family hydrolase</fullName>
    </submittedName>
</protein>
<dbReference type="Gene3D" id="3.40.50.1000">
    <property type="entry name" value="HAD superfamily/HAD-like"/>
    <property type="match status" value="1"/>
</dbReference>
<evidence type="ECO:0000313" key="1">
    <source>
        <dbReference type="EMBL" id="MBJ6362819.1"/>
    </source>
</evidence>
<dbReference type="InterPro" id="IPR023214">
    <property type="entry name" value="HAD_sf"/>
</dbReference>
<keyword evidence="2" id="KW-1185">Reference proteome</keyword>
<dbReference type="AlphaFoldDB" id="A0A934J3X4"/>
<dbReference type="Proteomes" id="UP000640274">
    <property type="component" value="Unassembled WGS sequence"/>
</dbReference>
<dbReference type="Pfam" id="PF00702">
    <property type="entry name" value="Hydrolase"/>
    <property type="match status" value="1"/>
</dbReference>
<organism evidence="1 2">
    <name type="scientific">Paenibacillus roseus</name>
    <dbReference type="NCBI Taxonomy" id="2798579"/>
    <lineage>
        <taxon>Bacteria</taxon>
        <taxon>Bacillati</taxon>
        <taxon>Bacillota</taxon>
        <taxon>Bacilli</taxon>
        <taxon>Bacillales</taxon>
        <taxon>Paenibacillaceae</taxon>
        <taxon>Paenibacillus</taxon>
    </lineage>
</organism>
<name>A0A934J3X4_9BACL</name>
<dbReference type="InterPro" id="IPR052550">
    <property type="entry name" value="Pyrimidine_5'-ntase_YjjG"/>
</dbReference>
<dbReference type="Gene3D" id="1.20.120.710">
    <property type="entry name" value="Haloacid dehalogenase hydrolase-like domain"/>
    <property type="match status" value="1"/>
</dbReference>
<keyword evidence="1" id="KW-0378">Hydrolase</keyword>
<dbReference type="InterPro" id="IPR036412">
    <property type="entry name" value="HAD-like_sf"/>
</dbReference>
<dbReference type="EMBL" id="JAELUP010000097">
    <property type="protein sequence ID" value="MBJ6362819.1"/>
    <property type="molecule type" value="Genomic_DNA"/>
</dbReference>
<dbReference type="NCBIfam" id="TIGR01549">
    <property type="entry name" value="HAD-SF-IA-v1"/>
    <property type="match status" value="1"/>
</dbReference>
<dbReference type="SFLD" id="SFLDS00003">
    <property type="entry name" value="Haloacid_Dehalogenase"/>
    <property type="match status" value="1"/>
</dbReference>
<accession>A0A934J3X4</accession>
<evidence type="ECO:0000313" key="2">
    <source>
        <dbReference type="Proteomes" id="UP000640274"/>
    </source>
</evidence>
<gene>
    <name evidence="1" type="ORF">JFN88_16500</name>
</gene>
<dbReference type="GO" id="GO:0016787">
    <property type="term" value="F:hydrolase activity"/>
    <property type="evidence" value="ECO:0007669"/>
    <property type="project" value="UniProtKB-KW"/>
</dbReference>
<dbReference type="PANTHER" id="PTHR47478">
    <property type="match status" value="1"/>
</dbReference>
<sequence>MSETKLLLFDLDDTLLHFEDYWTKSMYESFDTFPLTRDIGMDQLFPVFLKHDEQFHENWLDGTIDAREFRNLRYIHTLADFNINVGVVESMAFEQWFRTIRAAYIPRDTMLVEQLANWAKRYKIGILTNGTAEDQYDKLWRMGLDQLFAEGNVFVSDEIGFAKPNKEAYLHAASAMNCLPEETVFIGDSWVNDVAGPLEAGMKAIWLNKKRREQPGSPVPTGIIDQLQELEIYI</sequence>
<reference evidence="1" key="1">
    <citation type="submission" date="2020-12" db="EMBL/GenBank/DDBJ databases">
        <authorList>
            <person name="Huq M.A."/>
        </authorList>
    </citation>
    <scope>NUCLEOTIDE SEQUENCE</scope>
    <source>
        <strain evidence="1">MAHUQ-46</strain>
    </source>
</reference>
<proteinExistence type="predicted"/>
<comment type="caution">
    <text evidence="1">The sequence shown here is derived from an EMBL/GenBank/DDBJ whole genome shotgun (WGS) entry which is preliminary data.</text>
</comment>
<dbReference type="RefSeq" id="WP_199020363.1">
    <property type="nucleotide sequence ID" value="NZ_JAELUP010000097.1"/>
</dbReference>
<dbReference type="InterPro" id="IPR006439">
    <property type="entry name" value="HAD-SF_hydro_IA"/>
</dbReference>